<organism evidence="2 3">
    <name type="scientific">Modicella reniformis</name>
    <dbReference type="NCBI Taxonomy" id="1440133"/>
    <lineage>
        <taxon>Eukaryota</taxon>
        <taxon>Fungi</taxon>
        <taxon>Fungi incertae sedis</taxon>
        <taxon>Mucoromycota</taxon>
        <taxon>Mortierellomycotina</taxon>
        <taxon>Mortierellomycetes</taxon>
        <taxon>Mortierellales</taxon>
        <taxon>Mortierellaceae</taxon>
        <taxon>Modicella</taxon>
    </lineage>
</organism>
<name>A0A9P6MDK8_9FUNG</name>
<evidence type="ECO:0000256" key="1">
    <source>
        <dbReference type="SAM" id="MobiDB-lite"/>
    </source>
</evidence>
<proteinExistence type="predicted"/>
<dbReference type="AlphaFoldDB" id="A0A9P6MDK8"/>
<dbReference type="Proteomes" id="UP000749646">
    <property type="component" value="Unassembled WGS sequence"/>
</dbReference>
<feature type="compositionally biased region" description="Basic and acidic residues" evidence="1">
    <location>
        <begin position="1"/>
        <end position="10"/>
    </location>
</feature>
<accession>A0A9P6MDK8</accession>
<dbReference type="EMBL" id="JAAAHW010001793">
    <property type="protein sequence ID" value="KAF9993597.1"/>
    <property type="molecule type" value="Genomic_DNA"/>
</dbReference>
<comment type="caution">
    <text evidence="2">The sequence shown here is derived from an EMBL/GenBank/DDBJ whole genome shotgun (WGS) entry which is preliminary data.</text>
</comment>
<feature type="non-terminal residue" evidence="2">
    <location>
        <position position="1"/>
    </location>
</feature>
<feature type="region of interest" description="Disordered" evidence="1">
    <location>
        <begin position="1"/>
        <end position="28"/>
    </location>
</feature>
<reference evidence="2" key="1">
    <citation type="journal article" date="2020" name="Fungal Divers.">
        <title>Resolving the Mortierellaceae phylogeny through synthesis of multi-gene phylogenetics and phylogenomics.</title>
        <authorList>
            <person name="Vandepol N."/>
            <person name="Liber J."/>
            <person name="Desiro A."/>
            <person name="Na H."/>
            <person name="Kennedy M."/>
            <person name="Barry K."/>
            <person name="Grigoriev I.V."/>
            <person name="Miller A.N."/>
            <person name="O'Donnell K."/>
            <person name="Stajich J.E."/>
            <person name="Bonito G."/>
        </authorList>
    </citation>
    <scope>NUCLEOTIDE SEQUENCE</scope>
    <source>
        <strain evidence="2">MES-2147</strain>
    </source>
</reference>
<protein>
    <submittedName>
        <fullName evidence="2">Uncharacterized protein</fullName>
    </submittedName>
</protein>
<evidence type="ECO:0000313" key="3">
    <source>
        <dbReference type="Proteomes" id="UP000749646"/>
    </source>
</evidence>
<sequence>PARRSVKDNEPVPSLDNDCEREREEDPVDFDFDREERFFLGGDRCEEEADEVCDVNVDDDVVDEKE</sequence>
<evidence type="ECO:0000313" key="2">
    <source>
        <dbReference type="EMBL" id="KAF9993597.1"/>
    </source>
</evidence>
<gene>
    <name evidence="2" type="ORF">BGZ65_010850</name>
</gene>
<keyword evidence="3" id="KW-1185">Reference proteome</keyword>